<dbReference type="RefSeq" id="WP_282592712.1">
    <property type="nucleotide sequence ID" value="NZ_JAPAAF010000029.1"/>
</dbReference>
<evidence type="ECO:0000313" key="2">
    <source>
        <dbReference type="EMBL" id="MCW0484120.1"/>
    </source>
</evidence>
<accession>A0AA41YCV1</accession>
<protein>
    <submittedName>
        <fullName evidence="2">Polysaccharide pyruvyl transferase family protein</fullName>
    </submittedName>
</protein>
<dbReference type="GO" id="GO:0016740">
    <property type="term" value="F:transferase activity"/>
    <property type="evidence" value="ECO:0007669"/>
    <property type="project" value="UniProtKB-KW"/>
</dbReference>
<dbReference type="AlphaFoldDB" id="A0AA41YCV1"/>
<dbReference type="EMBL" id="JAPAAF010000029">
    <property type="protein sequence ID" value="MCW0484120.1"/>
    <property type="molecule type" value="Genomic_DNA"/>
</dbReference>
<comment type="caution">
    <text evidence="2">The sequence shown here is derived from an EMBL/GenBank/DDBJ whole genome shotgun (WGS) entry which is preliminary data.</text>
</comment>
<keyword evidence="2" id="KW-0808">Transferase</keyword>
<evidence type="ECO:0000313" key="3">
    <source>
        <dbReference type="Proteomes" id="UP001163821"/>
    </source>
</evidence>
<reference evidence="2" key="1">
    <citation type="submission" date="2022-10" db="EMBL/GenBank/DDBJ databases">
        <title>Gaoshiqiia sediminis gen. nov., sp. nov., isolated from coastal sediment.</title>
        <authorList>
            <person name="Yu W.X."/>
            <person name="Mu D.S."/>
            <person name="Du J.Z."/>
            <person name="Liang Y.Q."/>
        </authorList>
    </citation>
    <scope>NUCLEOTIDE SEQUENCE</scope>
    <source>
        <strain evidence="2">A06</strain>
    </source>
</reference>
<evidence type="ECO:0000259" key="1">
    <source>
        <dbReference type="Pfam" id="PF04230"/>
    </source>
</evidence>
<keyword evidence="3" id="KW-1185">Reference proteome</keyword>
<proteinExistence type="predicted"/>
<sequence>MVQKKAIGMLNFLKDKIMVEVTPLIKNDYIFLDLPYYTNIGDTLIWKGTEEFLKTLPYKCRYRAAIETYRKPTISRDVIILLQGGGNFGDIWRRHTDFCLRIIHEFPENRIIVLPQTVYYADITVLKADAERMAKHPNLTICARDLVTHELLKTNFSNNNILLLPDMAFCIPQSYLNKYIQPVEDKTLFFKRKDKEFQSFDFRKHLRNHSNVEEHEWPSMEKRLIGNNILNYLKSAHGIFSRFKFLGAITAKVVDWYAIHIYMPYLVKIGIQFLSSYQYIFTTRLHGAILAVLLQKTITFFDNSYGKNSSFYNTWLKDAKEIEFVEREL</sequence>
<gene>
    <name evidence="2" type="ORF">N2K84_15365</name>
</gene>
<organism evidence="2 3">
    <name type="scientific">Gaoshiqia sediminis</name>
    <dbReference type="NCBI Taxonomy" id="2986998"/>
    <lineage>
        <taxon>Bacteria</taxon>
        <taxon>Pseudomonadati</taxon>
        <taxon>Bacteroidota</taxon>
        <taxon>Bacteroidia</taxon>
        <taxon>Marinilabiliales</taxon>
        <taxon>Prolixibacteraceae</taxon>
        <taxon>Gaoshiqia</taxon>
    </lineage>
</organism>
<name>A0AA41YCV1_9BACT</name>
<dbReference type="InterPro" id="IPR007345">
    <property type="entry name" value="Polysacch_pyruvyl_Trfase"/>
</dbReference>
<dbReference type="Proteomes" id="UP001163821">
    <property type="component" value="Unassembled WGS sequence"/>
</dbReference>
<feature type="domain" description="Polysaccharide pyruvyl transferase" evidence="1">
    <location>
        <begin position="39"/>
        <end position="304"/>
    </location>
</feature>
<dbReference type="Pfam" id="PF04230">
    <property type="entry name" value="PS_pyruv_trans"/>
    <property type="match status" value="1"/>
</dbReference>